<keyword evidence="4" id="KW-0720">Serine protease</keyword>
<evidence type="ECO:0000256" key="2">
    <source>
        <dbReference type="ARBA" id="ARBA00022670"/>
    </source>
</evidence>
<gene>
    <name evidence="5" type="ORF">AB0E65_03090</name>
</gene>
<dbReference type="InterPro" id="IPR029062">
    <property type="entry name" value="Class_I_gatase-like"/>
</dbReference>
<dbReference type="EMBL" id="JBEZUR010000002">
    <property type="protein sequence ID" value="MEU3553215.1"/>
    <property type="molecule type" value="Genomic_DNA"/>
</dbReference>
<keyword evidence="6" id="KW-1185">Reference proteome</keyword>
<dbReference type="RefSeq" id="WP_108953765.1">
    <property type="nucleotide sequence ID" value="NZ_BEVZ01000003.1"/>
</dbReference>
<accession>A0ABV2YBW7</accession>
<dbReference type="PANTHER" id="PTHR20842">
    <property type="entry name" value="PROTEASE S51 ALPHA-ASPARTYL DIPEPTIDASE"/>
    <property type="match status" value="1"/>
</dbReference>
<organism evidence="5 6">
    <name type="scientific">Streptomyces fragilis</name>
    <dbReference type="NCBI Taxonomy" id="67301"/>
    <lineage>
        <taxon>Bacteria</taxon>
        <taxon>Bacillati</taxon>
        <taxon>Actinomycetota</taxon>
        <taxon>Actinomycetes</taxon>
        <taxon>Kitasatosporales</taxon>
        <taxon>Streptomycetaceae</taxon>
        <taxon>Streptomyces</taxon>
    </lineage>
</organism>
<dbReference type="SUPFAM" id="SSF52317">
    <property type="entry name" value="Class I glutamine amidotransferase-like"/>
    <property type="match status" value="1"/>
</dbReference>
<evidence type="ECO:0000256" key="4">
    <source>
        <dbReference type="ARBA" id="ARBA00022825"/>
    </source>
</evidence>
<evidence type="ECO:0000256" key="3">
    <source>
        <dbReference type="ARBA" id="ARBA00022801"/>
    </source>
</evidence>
<dbReference type="Proteomes" id="UP001550850">
    <property type="component" value="Unassembled WGS sequence"/>
</dbReference>
<reference evidence="5 6" key="1">
    <citation type="submission" date="2024-06" db="EMBL/GenBank/DDBJ databases">
        <title>The Natural Products Discovery Center: Release of the First 8490 Sequenced Strains for Exploring Actinobacteria Biosynthetic Diversity.</title>
        <authorList>
            <person name="Kalkreuter E."/>
            <person name="Kautsar S.A."/>
            <person name="Yang D."/>
            <person name="Bader C.D."/>
            <person name="Teijaro C.N."/>
            <person name="Fluegel L."/>
            <person name="Davis C.M."/>
            <person name="Simpson J.R."/>
            <person name="Lauterbach L."/>
            <person name="Steele A.D."/>
            <person name="Gui C."/>
            <person name="Meng S."/>
            <person name="Li G."/>
            <person name="Viehrig K."/>
            <person name="Ye F."/>
            <person name="Su P."/>
            <person name="Kiefer A.F."/>
            <person name="Nichols A."/>
            <person name="Cepeda A.J."/>
            <person name="Yan W."/>
            <person name="Fan B."/>
            <person name="Jiang Y."/>
            <person name="Adhikari A."/>
            <person name="Zheng C.-J."/>
            <person name="Schuster L."/>
            <person name="Cowan T.M."/>
            <person name="Smanski M.J."/>
            <person name="Chevrette M.G."/>
            <person name="De Carvalho L.P.S."/>
            <person name="Shen B."/>
        </authorList>
    </citation>
    <scope>NUCLEOTIDE SEQUENCE [LARGE SCALE GENOMIC DNA]</scope>
    <source>
        <strain evidence="5 6">NPDC038104</strain>
    </source>
</reference>
<dbReference type="Pfam" id="PF03575">
    <property type="entry name" value="Peptidase_S51"/>
    <property type="match status" value="1"/>
</dbReference>
<protein>
    <submittedName>
        <fullName evidence="5">Type 1 glutamine amidotransferase-like domain-containing protein</fullName>
    </submittedName>
</protein>
<dbReference type="PANTHER" id="PTHR20842:SF0">
    <property type="entry name" value="ALPHA-ASPARTYL DIPEPTIDASE"/>
    <property type="match status" value="1"/>
</dbReference>
<keyword evidence="2" id="KW-0645">Protease</keyword>
<dbReference type="InterPro" id="IPR005320">
    <property type="entry name" value="Peptidase_S51"/>
</dbReference>
<comment type="caution">
    <text evidence="5">The sequence shown here is derived from an EMBL/GenBank/DDBJ whole genome shotgun (WGS) entry which is preliminary data.</text>
</comment>
<name>A0ABV2YBW7_9ACTN</name>
<dbReference type="Gene3D" id="3.40.50.880">
    <property type="match status" value="1"/>
</dbReference>
<evidence type="ECO:0000256" key="1">
    <source>
        <dbReference type="ARBA" id="ARBA00006534"/>
    </source>
</evidence>
<evidence type="ECO:0000313" key="5">
    <source>
        <dbReference type="EMBL" id="MEU3553215.1"/>
    </source>
</evidence>
<keyword evidence="3" id="KW-0378">Hydrolase</keyword>
<proteinExistence type="inferred from homology"/>
<sequence length="230" mass="24436">MKLLLTSAGITNPSIENALVDLLGKPIAEASALCVPTAAYAMAGGPGSAYRLITGQSVITLCELGWKSLGVLELTALPSIDEEQWVPLVRETDALLVGGGDALYLCHWMRQSGLERLLPSLHGTVYVGASAGSMVMTPDIGQDFVESYSWKPPTGDNSTLGVVDFSLFPHLDHENLPENTMAEAEKWAAGLRGPAYAIDDDTAVKVTGGTVEVVSGGHWRHFRDSHDGTC</sequence>
<evidence type="ECO:0000313" key="6">
    <source>
        <dbReference type="Proteomes" id="UP001550850"/>
    </source>
</evidence>
<comment type="similarity">
    <text evidence="1">Belongs to the peptidase S51 family.</text>
</comment>